<proteinExistence type="predicted"/>
<dbReference type="Proteomes" id="UP000631576">
    <property type="component" value="Unassembled WGS sequence"/>
</dbReference>
<comment type="caution">
    <text evidence="2">The sequence shown here is derived from an EMBL/GenBank/DDBJ whole genome shotgun (WGS) entry which is preliminary data.</text>
</comment>
<evidence type="ECO:0000259" key="1">
    <source>
        <dbReference type="Pfam" id="PF13338"/>
    </source>
</evidence>
<gene>
    <name evidence="2" type="ORF">H8S40_12500</name>
</gene>
<evidence type="ECO:0000313" key="3">
    <source>
        <dbReference type="Proteomes" id="UP000631576"/>
    </source>
</evidence>
<protein>
    <submittedName>
        <fullName evidence="2">Type IV toxin-antitoxin system AbiEi family antitoxin domain-containing protein</fullName>
    </submittedName>
</protein>
<keyword evidence="3" id="KW-1185">Reference proteome</keyword>
<dbReference type="EMBL" id="JACOPE010000001">
    <property type="protein sequence ID" value="MBC5684349.1"/>
    <property type="molecule type" value="Genomic_DNA"/>
</dbReference>
<dbReference type="Pfam" id="PF13338">
    <property type="entry name" value="AbiEi_4"/>
    <property type="match status" value="1"/>
</dbReference>
<sequence length="197" mass="22700">MNINPKVLTFIKKNNNMITTSQMEKLGFTRSLLSVYEKEGLLERERHGIYLLPDAVPDDMYTLMLCSAKIIFSHDTALFLNQLSDRTPFEHSVTIPSNTKLSQQLQEECICYYIKPELYKLGEINLKTTFGNVVRTYNAERTICDLLRSRSRLDEETVIGAVKRYAESTDKNLNLLSEYASQLGVSKIVKRYMEVLL</sequence>
<dbReference type="RefSeq" id="WP_186865330.1">
    <property type="nucleotide sequence ID" value="NZ_JACOPE010000001.1"/>
</dbReference>
<name>A0ABR7GAA9_9FIRM</name>
<reference evidence="2 3" key="1">
    <citation type="submission" date="2020-08" db="EMBL/GenBank/DDBJ databases">
        <title>Genome public.</title>
        <authorList>
            <person name="Liu C."/>
            <person name="Sun Q."/>
        </authorList>
    </citation>
    <scope>NUCLEOTIDE SEQUENCE [LARGE SCALE GENOMIC DNA]</scope>
    <source>
        <strain evidence="2 3">NSJ-13</strain>
    </source>
</reference>
<feature type="domain" description="AbiEi antitoxin N-terminal" evidence="1">
    <location>
        <begin position="7"/>
        <end position="53"/>
    </location>
</feature>
<organism evidence="2 3">
    <name type="scientific">Ruminococcus hominis</name>
    <dbReference type="NCBI Taxonomy" id="2763065"/>
    <lineage>
        <taxon>Bacteria</taxon>
        <taxon>Bacillati</taxon>
        <taxon>Bacillota</taxon>
        <taxon>Clostridia</taxon>
        <taxon>Eubacteriales</taxon>
        <taxon>Oscillospiraceae</taxon>
        <taxon>Ruminococcus</taxon>
    </lineage>
</organism>
<accession>A0ABR7GAA9</accession>
<evidence type="ECO:0000313" key="2">
    <source>
        <dbReference type="EMBL" id="MBC5684349.1"/>
    </source>
</evidence>
<dbReference type="InterPro" id="IPR025159">
    <property type="entry name" value="AbiEi_N"/>
</dbReference>